<organism evidence="4 5">
    <name type="scientific">Marinobacter pelagius</name>
    <dbReference type="NCBI Taxonomy" id="379482"/>
    <lineage>
        <taxon>Bacteria</taxon>
        <taxon>Pseudomonadati</taxon>
        <taxon>Pseudomonadota</taxon>
        <taxon>Gammaproteobacteria</taxon>
        <taxon>Pseudomonadales</taxon>
        <taxon>Marinobacteraceae</taxon>
        <taxon>Marinobacter</taxon>
    </lineage>
</organism>
<dbReference type="Proteomes" id="UP000252995">
    <property type="component" value="Unassembled WGS sequence"/>
</dbReference>
<evidence type="ECO:0000256" key="1">
    <source>
        <dbReference type="SAM" id="MobiDB-lite"/>
    </source>
</evidence>
<dbReference type="InterPro" id="IPR036366">
    <property type="entry name" value="PGBDSf"/>
</dbReference>
<reference evidence="4 5" key="1">
    <citation type="submission" date="2018-06" db="EMBL/GenBank/DDBJ databases">
        <title>Freshwater and sediment microbial communities from various areas in North America, analyzing microbe dynamics in response to fracking.</title>
        <authorList>
            <person name="Lamendella R."/>
        </authorList>
    </citation>
    <scope>NUCLEOTIDE SEQUENCE [LARGE SCALE GENOMIC DNA]</scope>
    <source>
        <strain evidence="4 5">114J</strain>
    </source>
</reference>
<feature type="compositionally biased region" description="Polar residues" evidence="1">
    <location>
        <begin position="74"/>
        <end position="84"/>
    </location>
</feature>
<evidence type="ECO:0000313" key="5">
    <source>
        <dbReference type="Proteomes" id="UP000252995"/>
    </source>
</evidence>
<keyword evidence="4" id="KW-0378">Hydrolase</keyword>
<name>A0A366GL27_9GAMM</name>
<evidence type="ECO:0000313" key="4">
    <source>
        <dbReference type="EMBL" id="RBP27122.1"/>
    </source>
</evidence>
<keyword evidence="2" id="KW-0732">Signal</keyword>
<comment type="caution">
    <text evidence="4">The sequence shown here is derived from an EMBL/GenBank/DDBJ whole genome shotgun (WGS) entry which is preliminary data.</text>
</comment>
<feature type="domain" description="Peptidoglycan binding-like" evidence="3">
    <location>
        <begin position="97"/>
        <end position="147"/>
    </location>
</feature>
<dbReference type="EMBL" id="QNRO01000015">
    <property type="protein sequence ID" value="RBP27122.1"/>
    <property type="molecule type" value="Genomic_DNA"/>
</dbReference>
<accession>A0A366GL27</accession>
<feature type="compositionally biased region" description="Basic and acidic residues" evidence="1">
    <location>
        <begin position="63"/>
        <end position="73"/>
    </location>
</feature>
<feature type="region of interest" description="Disordered" evidence="1">
    <location>
        <begin position="160"/>
        <end position="191"/>
    </location>
</feature>
<dbReference type="Gene3D" id="1.10.101.10">
    <property type="entry name" value="PGBD-like superfamily/PGBD"/>
    <property type="match status" value="1"/>
</dbReference>
<dbReference type="GO" id="GO:0016787">
    <property type="term" value="F:hydrolase activity"/>
    <property type="evidence" value="ECO:0007669"/>
    <property type="project" value="UniProtKB-KW"/>
</dbReference>
<feature type="chain" id="PRO_5017049935" evidence="2">
    <location>
        <begin position="28"/>
        <end position="396"/>
    </location>
</feature>
<dbReference type="InterPro" id="IPR002477">
    <property type="entry name" value="Peptidoglycan-bd-like"/>
</dbReference>
<sequence>MLSSFTRCFPFAAVTALWLFSMPPANAGFFDELAESADKLRQTAEDISQFGKNGDTKPVPKTAPEDKMEESSETKPPSVNSTNAPAYFANYNKSPSHVASAQQMLNQLGYNVGQADGIYGRNTEKGIRAYKMDKGLSVDGNVTAELLGYLSQDRRQILGRDSSATQDLKNQNHERKNIPVKNPQTSQAAVSSKNFPPELVFDRPTHDKSCIELHSICRDSVLNKLKNQEINSIQFKKWGEICDQQTRDCTEFKNNKNSSEPEPLISRYIADQIEQCRYGTSSTARRFDCDCIERKYKKIHSGKPKNQEYDDYTNALAQCVDPIKTYNYAYESCMGSADLILNQQPNGDKASKNEFCECTAVEYQSGLISAANTPSSNVGDSQLSRRILTSSFERCL</sequence>
<evidence type="ECO:0000259" key="3">
    <source>
        <dbReference type="Pfam" id="PF01471"/>
    </source>
</evidence>
<feature type="region of interest" description="Disordered" evidence="1">
    <location>
        <begin position="46"/>
        <end position="87"/>
    </location>
</feature>
<dbReference type="SUPFAM" id="SSF47090">
    <property type="entry name" value="PGBD-like"/>
    <property type="match status" value="1"/>
</dbReference>
<dbReference type="OrthoDB" id="2080452at2"/>
<dbReference type="InterPro" id="IPR036365">
    <property type="entry name" value="PGBD-like_sf"/>
</dbReference>
<proteinExistence type="predicted"/>
<feature type="signal peptide" evidence="2">
    <location>
        <begin position="1"/>
        <end position="27"/>
    </location>
</feature>
<dbReference type="RefSeq" id="WP_113863336.1">
    <property type="nucleotide sequence ID" value="NZ_QNRO01000015.1"/>
</dbReference>
<evidence type="ECO:0000256" key="2">
    <source>
        <dbReference type="SAM" id="SignalP"/>
    </source>
</evidence>
<feature type="compositionally biased region" description="Polar residues" evidence="1">
    <location>
        <begin position="182"/>
        <end position="191"/>
    </location>
</feature>
<gene>
    <name evidence="4" type="ORF">DET50_11552</name>
</gene>
<dbReference type="AlphaFoldDB" id="A0A366GL27"/>
<protein>
    <submittedName>
        <fullName evidence="4">Peptidoglycan hydrolase-like protein with peptidoglycan-binding domain</fullName>
    </submittedName>
</protein>
<dbReference type="Pfam" id="PF01471">
    <property type="entry name" value="PG_binding_1"/>
    <property type="match status" value="1"/>
</dbReference>